<evidence type="ECO:0000313" key="2">
    <source>
        <dbReference type="WBParaSite" id="nRc.2.0.1.t04674-RA"/>
    </source>
</evidence>
<organism evidence="1 2">
    <name type="scientific">Romanomermis culicivorax</name>
    <name type="common">Nematode worm</name>
    <dbReference type="NCBI Taxonomy" id="13658"/>
    <lineage>
        <taxon>Eukaryota</taxon>
        <taxon>Metazoa</taxon>
        <taxon>Ecdysozoa</taxon>
        <taxon>Nematoda</taxon>
        <taxon>Enoplea</taxon>
        <taxon>Dorylaimia</taxon>
        <taxon>Mermithida</taxon>
        <taxon>Mermithoidea</taxon>
        <taxon>Mermithidae</taxon>
        <taxon>Romanomermis</taxon>
    </lineage>
</organism>
<dbReference type="AlphaFoldDB" id="A0A915HSE3"/>
<dbReference type="Proteomes" id="UP000887565">
    <property type="component" value="Unplaced"/>
</dbReference>
<dbReference type="WBParaSite" id="nRc.2.0.1.t04674-RA">
    <property type="protein sequence ID" value="nRc.2.0.1.t04674-RA"/>
    <property type="gene ID" value="nRc.2.0.1.g04674"/>
</dbReference>
<reference evidence="2" key="1">
    <citation type="submission" date="2022-11" db="UniProtKB">
        <authorList>
            <consortium name="WormBaseParasite"/>
        </authorList>
    </citation>
    <scope>IDENTIFICATION</scope>
</reference>
<evidence type="ECO:0000313" key="1">
    <source>
        <dbReference type="Proteomes" id="UP000887565"/>
    </source>
</evidence>
<accession>A0A915HSE3</accession>
<proteinExistence type="predicted"/>
<protein>
    <submittedName>
        <fullName evidence="2">Uncharacterized protein</fullName>
    </submittedName>
</protein>
<name>A0A915HSE3_ROMCU</name>
<keyword evidence="1" id="KW-1185">Reference proteome</keyword>
<sequence>MNKSYSGCEIISLQLAEKAESTSRSYTQNEERMVEMNATLAQLGSDKVRPDEKKCNETMLDDIGSVGISNEQNLTGILEVSPDWNFKKKIRQTLIKIINSPCYLTNFMKIRRAKNEYRTALKLFE</sequence>